<keyword evidence="1" id="KW-0732">Signal</keyword>
<evidence type="ECO:0000256" key="1">
    <source>
        <dbReference type="SAM" id="SignalP"/>
    </source>
</evidence>
<dbReference type="STRING" id="640081.Dsui_2575"/>
<reference evidence="2 3" key="1">
    <citation type="journal article" date="2012" name="J. Bacteriol.">
        <title>Complete genome sequence of the anaerobic perchlorate-reducing bacterium Azospira suillum strain PS.</title>
        <authorList>
            <person name="Byrne-Bailey K.G."/>
            <person name="Coates J.D."/>
        </authorList>
    </citation>
    <scope>NUCLEOTIDE SEQUENCE [LARGE SCALE GENOMIC DNA]</scope>
    <source>
        <strain evidence="3">ATCC BAA-33 / DSM 13638 / PS</strain>
    </source>
</reference>
<dbReference type="Proteomes" id="UP000005633">
    <property type="component" value="Chromosome"/>
</dbReference>
<dbReference type="HOGENOM" id="CLU_1084386_0_0_4"/>
<dbReference type="eggNOG" id="COG5314">
    <property type="taxonomic scope" value="Bacteria"/>
</dbReference>
<gene>
    <name evidence="2" type="ordered locus">Dsui_2575</name>
</gene>
<evidence type="ECO:0000313" key="2">
    <source>
        <dbReference type="EMBL" id="AEV26926.1"/>
    </source>
</evidence>
<evidence type="ECO:0000313" key="3">
    <source>
        <dbReference type="Proteomes" id="UP000005633"/>
    </source>
</evidence>
<evidence type="ECO:0008006" key="4">
    <source>
        <dbReference type="Google" id="ProtNLM"/>
    </source>
</evidence>
<dbReference type="RefSeq" id="WP_014237607.1">
    <property type="nucleotide sequence ID" value="NC_016616.1"/>
</dbReference>
<accession>G8QN86</accession>
<organism evidence="2 3">
    <name type="scientific">Azospira oryzae (strain ATCC BAA-33 / DSM 13638 / PS)</name>
    <name type="common">Dechlorosoma suillum</name>
    <dbReference type="NCBI Taxonomy" id="640081"/>
    <lineage>
        <taxon>Bacteria</taxon>
        <taxon>Pseudomonadati</taxon>
        <taxon>Pseudomonadota</taxon>
        <taxon>Betaproteobacteria</taxon>
        <taxon>Rhodocyclales</taxon>
        <taxon>Rhodocyclaceae</taxon>
        <taxon>Azospira</taxon>
    </lineage>
</organism>
<dbReference type="KEGG" id="dsu:Dsui_2575"/>
<protein>
    <recommendedName>
        <fullName evidence="4">P-type conjugative transfer protein TrbJ</fullName>
    </recommendedName>
</protein>
<proteinExistence type="predicted"/>
<feature type="chain" id="PRO_5003514067" description="P-type conjugative transfer protein TrbJ" evidence="1">
    <location>
        <begin position="26"/>
        <end position="256"/>
    </location>
</feature>
<feature type="signal peptide" evidence="1">
    <location>
        <begin position="1"/>
        <end position="25"/>
    </location>
</feature>
<dbReference type="EMBL" id="CP003153">
    <property type="protein sequence ID" value="AEV26926.1"/>
    <property type="molecule type" value="Genomic_DNA"/>
</dbReference>
<dbReference type="AlphaFoldDB" id="G8QN86"/>
<name>G8QN86_AZOOP</name>
<sequence length="256" mass="28060">MKTNRLHIATFIAACSLFPMPPANAQVATLCVNCSDQVTQFLNYGQLLTQTATSASQLATQVSQYMSMIQNLQQLPAKLMGDVLSPYKDQISDLTKLYDATNALYQSANMAKTSIDGTLKGGVAMKMDPVDYLKYVAAQAKTRGGVYKQMLDANNQRMQDLQKTSTAFQKAAENVPNLQGNLDSLAQLNTLAATSGKVATELLSLQRQAMSMQVQESVNQESANEALSEANQLSIQERAANFKDMRDNLKANKKWK</sequence>